<evidence type="ECO:0000313" key="9">
    <source>
        <dbReference type="Proteomes" id="UP000194236"/>
    </source>
</evidence>
<dbReference type="UniPathway" id="UPA00075">
    <property type="reaction ID" value="UER00335"/>
</dbReference>
<gene>
    <name evidence="8" type="ORF">BLA29_012011</name>
</gene>
<protein>
    <recommendedName>
        <fullName evidence="7">Adenylosuccinate synthetase</fullName>
        <ecNumber evidence="7">6.3.4.4</ecNumber>
    </recommendedName>
</protein>
<evidence type="ECO:0000256" key="1">
    <source>
        <dbReference type="ARBA" id="ARBA00022598"/>
    </source>
</evidence>
<dbReference type="SUPFAM" id="SSF52540">
    <property type="entry name" value="P-loop containing nucleoside triphosphate hydrolases"/>
    <property type="match status" value="1"/>
</dbReference>
<keyword evidence="1 7" id="KW-0436">Ligase</keyword>
<dbReference type="Pfam" id="PF00709">
    <property type="entry name" value="Adenylsucc_synt"/>
    <property type="match status" value="1"/>
</dbReference>
<dbReference type="InterPro" id="IPR027417">
    <property type="entry name" value="P-loop_NTPase"/>
</dbReference>
<evidence type="ECO:0000256" key="2">
    <source>
        <dbReference type="ARBA" id="ARBA00022723"/>
    </source>
</evidence>
<dbReference type="OrthoDB" id="10265645at2759"/>
<dbReference type="GO" id="GO:0004019">
    <property type="term" value="F:adenylosuccinate synthase activity"/>
    <property type="evidence" value="ECO:0007669"/>
    <property type="project" value="UniProtKB-EC"/>
</dbReference>
<comment type="pathway">
    <text evidence="7">Purine metabolism; AMP biosynthesis via de novo pathway; AMP from IMP: step 1/2.</text>
</comment>
<keyword evidence="4 7" id="KW-0658">Purine biosynthesis</keyword>
<dbReference type="EMBL" id="MUJZ01063001">
    <property type="protein sequence ID" value="OTF71001.1"/>
    <property type="molecule type" value="Genomic_DNA"/>
</dbReference>
<reference evidence="8 9" key="1">
    <citation type="submission" date="2017-03" db="EMBL/GenBank/DDBJ databases">
        <title>Genome Survey of Euroglyphus maynei.</title>
        <authorList>
            <person name="Arlian L.G."/>
            <person name="Morgan M.S."/>
            <person name="Rider S.D."/>
        </authorList>
    </citation>
    <scope>NUCLEOTIDE SEQUENCE [LARGE SCALE GENOMIC DNA]</scope>
    <source>
        <strain evidence="8">Arlian Lab</strain>
        <tissue evidence="8">Whole body</tissue>
    </source>
</reference>
<evidence type="ECO:0000256" key="7">
    <source>
        <dbReference type="RuleBase" id="RU000520"/>
    </source>
</evidence>
<dbReference type="InterPro" id="IPR018220">
    <property type="entry name" value="Adenylosuccin_syn_GTP-bd"/>
</dbReference>
<proteinExistence type="inferred from homology"/>
<dbReference type="PANTHER" id="PTHR11846">
    <property type="entry name" value="ADENYLOSUCCINATE SYNTHETASE"/>
    <property type="match status" value="1"/>
</dbReference>
<dbReference type="PANTHER" id="PTHR11846:SF0">
    <property type="entry name" value="ADENYLOSUCCINATE SYNTHETASE"/>
    <property type="match status" value="1"/>
</dbReference>
<dbReference type="EC" id="6.3.4.4" evidence="7"/>
<dbReference type="PROSITE" id="PS01266">
    <property type="entry name" value="ADENYLOSUCCIN_SYN_1"/>
    <property type="match status" value="1"/>
</dbReference>
<keyword evidence="6 7" id="KW-0342">GTP-binding</keyword>
<dbReference type="GO" id="GO:0046040">
    <property type="term" value="P:IMP metabolic process"/>
    <property type="evidence" value="ECO:0007669"/>
    <property type="project" value="TreeGrafter"/>
</dbReference>
<keyword evidence="2 7" id="KW-0479">Metal-binding</keyword>
<feature type="non-terminal residue" evidence="8">
    <location>
        <position position="169"/>
    </location>
</feature>
<comment type="function">
    <text evidence="7">Plays an important role in the de novo pathway of purine nucleotide biosynthesis.</text>
</comment>
<evidence type="ECO:0000256" key="5">
    <source>
        <dbReference type="ARBA" id="ARBA00022842"/>
    </source>
</evidence>
<dbReference type="GO" id="GO:0046872">
    <property type="term" value="F:metal ion binding"/>
    <property type="evidence" value="ECO:0007669"/>
    <property type="project" value="UniProtKB-KW"/>
</dbReference>
<dbReference type="SMART" id="SM00788">
    <property type="entry name" value="Adenylsucc_synt"/>
    <property type="match status" value="1"/>
</dbReference>
<keyword evidence="5 7" id="KW-0460">Magnesium</keyword>
<evidence type="ECO:0000313" key="8">
    <source>
        <dbReference type="EMBL" id="OTF71001.1"/>
    </source>
</evidence>
<evidence type="ECO:0000256" key="3">
    <source>
        <dbReference type="ARBA" id="ARBA00022741"/>
    </source>
</evidence>
<organism evidence="8 9">
    <name type="scientific">Euroglyphus maynei</name>
    <name type="common">Mayne's house dust mite</name>
    <dbReference type="NCBI Taxonomy" id="6958"/>
    <lineage>
        <taxon>Eukaryota</taxon>
        <taxon>Metazoa</taxon>
        <taxon>Ecdysozoa</taxon>
        <taxon>Arthropoda</taxon>
        <taxon>Chelicerata</taxon>
        <taxon>Arachnida</taxon>
        <taxon>Acari</taxon>
        <taxon>Acariformes</taxon>
        <taxon>Sarcoptiformes</taxon>
        <taxon>Astigmata</taxon>
        <taxon>Psoroptidia</taxon>
        <taxon>Analgoidea</taxon>
        <taxon>Pyroglyphidae</taxon>
        <taxon>Pyroglyphinae</taxon>
        <taxon>Euroglyphus</taxon>
    </lineage>
</organism>
<evidence type="ECO:0000256" key="4">
    <source>
        <dbReference type="ARBA" id="ARBA00022755"/>
    </source>
</evidence>
<comment type="catalytic activity">
    <reaction evidence="7">
        <text>IMP + L-aspartate + GTP = N(6)-(1,2-dicarboxyethyl)-AMP + GDP + phosphate + 2 H(+)</text>
        <dbReference type="Rhea" id="RHEA:15753"/>
        <dbReference type="ChEBI" id="CHEBI:15378"/>
        <dbReference type="ChEBI" id="CHEBI:29991"/>
        <dbReference type="ChEBI" id="CHEBI:37565"/>
        <dbReference type="ChEBI" id="CHEBI:43474"/>
        <dbReference type="ChEBI" id="CHEBI:57567"/>
        <dbReference type="ChEBI" id="CHEBI:58053"/>
        <dbReference type="ChEBI" id="CHEBI:58189"/>
        <dbReference type="EC" id="6.3.4.4"/>
    </reaction>
</comment>
<sequence length="169" mass="18387">METIVDSTKQNGDSHHLNNCHHSNGITAMKTARRNSLKNCIDSGVQQQNSSAIQPLVLDYSKCSKVTVVLGAQWGDEGKGKIVDLIASEMDVICRCQGGNNAGHTVVADGVEYDFHLLPSGIINANIISVIGNGVVIHIGQLLDEIHKNEEKGLKNWQKRLIISDRAHL</sequence>
<name>A0A1Y3AR97_EURMA</name>
<dbReference type="AlphaFoldDB" id="A0A1Y3AR97"/>
<dbReference type="GO" id="GO:0044208">
    <property type="term" value="P:'de novo' AMP biosynthetic process"/>
    <property type="evidence" value="ECO:0007669"/>
    <property type="project" value="UniProtKB-UniPathway"/>
</dbReference>
<dbReference type="Proteomes" id="UP000194236">
    <property type="component" value="Unassembled WGS sequence"/>
</dbReference>
<comment type="caution">
    <text evidence="8">The sequence shown here is derived from an EMBL/GenBank/DDBJ whole genome shotgun (WGS) entry which is preliminary data.</text>
</comment>
<accession>A0A1Y3AR97</accession>
<dbReference type="GO" id="GO:0005737">
    <property type="term" value="C:cytoplasm"/>
    <property type="evidence" value="ECO:0007669"/>
    <property type="project" value="TreeGrafter"/>
</dbReference>
<keyword evidence="3 7" id="KW-0547">Nucleotide-binding</keyword>
<comment type="similarity">
    <text evidence="7">Belongs to the adenylosuccinate synthetase family.</text>
</comment>
<keyword evidence="9" id="KW-1185">Reference proteome</keyword>
<dbReference type="HAMAP" id="MF_00011">
    <property type="entry name" value="Adenylosucc_synth"/>
    <property type="match status" value="1"/>
</dbReference>
<dbReference type="InterPro" id="IPR042109">
    <property type="entry name" value="Adenylosuccinate_synth_dom1"/>
</dbReference>
<dbReference type="Gene3D" id="3.40.440.10">
    <property type="entry name" value="Adenylosuccinate Synthetase, subunit A, domain 1"/>
    <property type="match status" value="1"/>
</dbReference>
<dbReference type="GO" id="GO:0005525">
    <property type="term" value="F:GTP binding"/>
    <property type="evidence" value="ECO:0007669"/>
    <property type="project" value="UniProtKB-KW"/>
</dbReference>
<dbReference type="InterPro" id="IPR001114">
    <property type="entry name" value="Adenylosuccinate_synthetase"/>
</dbReference>
<evidence type="ECO:0000256" key="6">
    <source>
        <dbReference type="ARBA" id="ARBA00023134"/>
    </source>
</evidence>